<evidence type="ECO:0000256" key="2">
    <source>
        <dbReference type="ARBA" id="ARBA00022630"/>
    </source>
</evidence>
<dbReference type="Pfam" id="PF07992">
    <property type="entry name" value="Pyr_redox_2"/>
    <property type="match status" value="1"/>
</dbReference>
<keyword evidence="4" id="KW-0560">Oxidoreductase</keyword>
<name>A0A1B1FMM3_9PSED</name>
<evidence type="ECO:0000256" key="3">
    <source>
        <dbReference type="ARBA" id="ARBA00022827"/>
    </source>
</evidence>
<dbReference type="InterPro" id="IPR023753">
    <property type="entry name" value="FAD/NAD-binding_dom"/>
</dbReference>
<proteinExistence type="predicted"/>
<evidence type="ECO:0000259" key="6">
    <source>
        <dbReference type="Pfam" id="PF14759"/>
    </source>
</evidence>
<dbReference type="EMBL" id="KT160226">
    <property type="protein sequence ID" value="ANQ47380.1"/>
    <property type="molecule type" value="Genomic_DNA"/>
</dbReference>
<dbReference type="InterPro" id="IPR050446">
    <property type="entry name" value="FAD-oxidoreductase/Apoptosis"/>
</dbReference>
<dbReference type="SUPFAM" id="SSF51905">
    <property type="entry name" value="FAD/NAD(P)-binding domain"/>
    <property type="match status" value="2"/>
</dbReference>
<dbReference type="GO" id="GO:0005737">
    <property type="term" value="C:cytoplasm"/>
    <property type="evidence" value="ECO:0007669"/>
    <property type="project" value="TreeGrafter"/>
</dbReference>
<dbReference type="PANTHER" id="PTHR43557">
    <property type="entry name" value="APOPTOSIS-INDUCING FACTOR 1"/>
    <property type="match status" value="1"/>
</dbReference>
<feature type="domain" description="FAD/NAD(P)-binding" evidence="5">
    <location>
        <begin position="4"/>
        <end position="299"/>
    </location>
</feature>
<dbReference type="AlphaFoldDB" id="A0A1B1FMM3"/>
<keyword evidence="2" id="KW-0285">Flavoprotein</keyword>
<evidence type="ECO:0000313" key="7">
    <source>
        <dbReference type="EMBL" id="ANQ47380.1"/>
    </source>
</evidence>
<evidence type="ECO:0000256" key="1">
    <source>
        <dbReference type="ARBA" id="ARBA00001974"/>
    </source>
</evidence>
<dbReference type="InterPro" id="IPR028202">
    <property type="entry name" value="Reductase_C"/>
</dbReference>
<dbReference type="PRINTS" id="PR00411">
    <property type="entry name" value="PNDRDTASEI"/>
</dbReference>
<comment type="cofactor">
    <cofactor evidence="1">
        <name>FAD</name>
        <dbReference type="ChEBI" id="CHEBI:57692"/>
    </cofactor>
</comment>
<dbReference type="InterPro" id="IPR036188">
    <property type="entry name" value="FAD/NAD-bd_sf"/>
</dbReference>
<evidence type="ECO:0000259" key="5">
    <source>
        <dbReference type="Pfam" id="PF07992"/>
    </source>
</evidence>
<dbReference type="Gene3D" id="3.30.390.30">
    <property type="match status" value="1"/>
</dbReference>
<reference evidence="7" key="1">
    <citation type="submission" date="2015-06" db="EMBL/GenBank/DDBJ databases">
        <authorList>
            <person name="Hoefler B.C."/>
            <person name="Straight P.D."/>
        </authorList>
    </citation>
    <scope>NUCLEOTIDE SEQUENCE</scope>
    <source>
        <strain evidence="7">PWD32</strain>
    </source>
</reference>
<dbReference type="GO" id="GO:0016651">
    <property type="term" value="F:oxidoreductase activity, acting on NAD(P)H"/>
    <property type="evidence" value="ECO:0007669"/>
    <property type="project" value="TreeGrafter"/>
</dbReference>
<dbReference type="PRINTS" id="PR00368">
    <property type="entry name" value="FADPNR"/>
</dbReference>
<evidence type="ECO:0000256" key="4">
    <source>
        <dbReference type="ARBA" id="ARBA00023002"/>
    </source>
</evidence>
<dbReference type="InterPro" id="IPR016156">
    <property type="entry name" value="FAD/NAD-linked_Rdtase_dimer_sf"/>
</dbReference>
<dbReference type="PANTHER" id="PTHR43557:SF2">
    <property type="entry name" value="RIESKE DOMAIN-CONTAINING PROTEIN-RELATED"/>
    <property type="match status" value="1"/>
</dbReference>
<organism evidence="7">
    <name type="scientific">Pseudomonas sp. PWD32</name>
    <dbReference type="NCBI Taxonomy" id="1869343"/>
    <lineage>
        <taxon>Bacteria</taxon>
        <taxon>Pseudomonadati</taxon>
        <taxon>Pseudomonadota</taxon>
        <taxon>Gammaproteobacteria</taxon>
        <taxon>Pseudomonadales</taxon>
        <taxon>Pseudomonadaceae</taxon>
        <taxon>Pseudomonas</taxon>
    </lineage>
</organism>
<sequence>MIKAIVIIGAGLAGATAARSLRAQGYLGQIHMVGEEACVAYDRPSLSKDVLAGNLVEPPLIMDPFWYVSADIDLHLGVRVTGIDVVSRQVLFESGETLAYDRLLLATGVRARRMAIMGCELAGIHTLRDSADSFALRQVLEPGKSLVIVGGGLIGCEVATTARKAGTKVTILEAGDELLLRVLGHKIGAWCRTELELMGIRVELNAQASHFEGQGHVRAVVCADGRRIAADVVLISIGAEPADELARAAGIACERGVLVDATGASSCPEVFAVGDVAAWPLRTGGQRSLETYINSQMQAETAAAAMLGTPVPAPQVPTSWTEIAGHRMQMIGDFGGPGEIVLRGDVQNGQPLVLFRLLDGRIEAATAINAAKEFSIATRLVIGRFPVSAKQLQDTSLNLRELLKAKAQLCT</sequence>
<protein>
    <submittedName>
        <fullName evidence="7">Ferredoxin reductase</fullName>
    </submittedName>
</protein>
<feature type="domain" description="Reductase C-terminal" evidence="6">
    <location>
        <begin position="320"/>
        <end position="403"/>
    </location>
</feature>
<dbReference type="Gene3D" id="3.50.50.60">
    <property type="entry name" value="FAD/NAD(P)-binding domain"/>
    <property type="match status" value="2"/>
</dbReference>
<accession>A0A1B1FMM3</accession>
<dbReference type="Pfam" id="PF14759">
    <property type="entry name" value="Reductase_C"/>
    <property type="match status" value="1"/>
</dbReference>
<dbReference type="SUPFAM" id="SSF55424">
    <property type="entry name" value="FAD/NAD-linked reductases, dimerisation (C-terminal) domain"/>
    <property type="match status" value="1"/>
</dbReference>
<keyword evidence="3" id="KW-0274">FAD</keyword>